<evidence type="ECO:0000313" key="8">
    <source>
        <dbReference type="Proteomes" id="UP000602442"/>
    </source>
</evidence>
<reference evidence="7 8" key="1">
    <citation type="submission" date="2020-11" db="EMBL/GenBank/DDBJ databases">
        <title>Erythrobacter sediminis sp. nov., a marine bacterium from a tidal flat of Garorim Bay.</title>
        <authorList>
            <person name="Kim D."/>
            <person name="Yoo Y."/>
            <person name="Kim J.-J."/>
        </authorList>
    </citation>
    <scope>NUCLEOTIDE SEQUENCE [LARGE SCALE GENOMIC DNA]</scope>
    <source>
        <strain evidence="7 8">JGD-13</strain>
    </source>
</reference>
<feature type="transmembrane region" description="Helical" evidence="5">
    <location>
        <begin position="44"/>
        <end position="63"/>
    </location>
</feature>
<name>A0ABS0MZM6_9SPHN</name>
<dbReference type="InterPro" id="IPR004837">
    <property type="entry name" value="NaCa_Exmemb"/>
</dbReference>
<feature type="transmembrane region" description="Helical" evidence="5">
    <location>
        <begin position="75"/>
        <end position="98"/>
    </location>
</feature>
<feature type="transmembrane region" description="Helical" evidence="5">
    <location>
        <begin position="349"/>
        <end position="367"/>
    </location>
</feature>
<evidence type="ECO:0000256" key="4">
    <source>
        <dbReference type="ARBA" id="ARBA00023136"/>
    </source>
</evidence>
<dbReference type="InterPro" id="IPR052946">
    <property type="entry name" value="Alkaline_pH_Ca-Antiporter"/>
</dbReference>
<evidence type="ECO:0000259" key="6">
    <source>
        <dbReference type="Pfam" id="PF01699"/>
    </source>
</evidence>
<gene>
    <name evidence="7" type="ORF">I5L03_00905</name>
</gene>
<proteinExistence type="predicted"/>
<dbReference type="PANTHER" id="PTHR37958">
    <property type="entry name" value="SODIUM-POTASSIUM/PROTON ANTIPORTER CHAA"/>
    <property type="match status" value="1"/>
</dbReference>
<evidence type="ECO:0000256" key="3">
    <source>
        <dbReference type="ARBA" id="ARBA00022989"/>
    </source>
</evidence>
<keyword evidence="2 5" id="KW-0812">Transmembrane</keyword>
<dbReference type="PANTHER" id="PTHR37958:SF1">
    <property type="entry name" value="SODIUM-POTASSIUM_PROTON ANTIPORTER CHAA"/>
    <property type="match status" value="1"/>
</dbReference>
<dbReference type="Proteomes" id="UP000602442">
    <property type="component" value="Unassembled WGS sequence"/>
</dbReference>
<feature type="transmembrane region" description="Helical" evidence="5">
    <location>
        <begin position="110"/>
        <end position="132"/>
    </location>
</feature>
<evidence type="ECO:0000256" key="1">
    <source>
        <dbReference type="ARBA" id="ARBA00004141"/>
    </source>
</evidence>
<feature type="domain" description="Sodium/calcium exchanger membrane region" evidence="6">
    <location>
        <begin position="227"/>
        <end position="368"/>
    </location>
</feature>
<dbReference type="EMBL" id="JAEANY010000001">
    <property type="protein sequence ID" value="MBH5321138.1"/>
    <property type="molecule type" value="Genomic_DNA"/>
</dbReference>
<dbReference type="InterPro" id="IPR044880">
    <property type="entry name" value="NCX_ion-bd_dom_sf"/>
</dbReference>
<feature type="transmembrane region" description="Helical" evidence="5">
    <location>
        <begin position="294"/>
        <end position="317"/>
    </location>
</feature>
<keyword evidence="4 5" id="KW-0472">Membrane</keyword>
<feature type="transmembrane region" description="Helical" evidence="5">
    <location>
        <begin position="21"/>
        <end position="38"/>
    </location>
</feature>
<feature type="transmembrane region" description="Helical" evidence="5">
    <location>
        <begin position="223"/>
        <end position="245"/>
    </location>
</feature>
<comment type="caution">
    <text evidence="7">The sequence shown here is derived from an EMBL/GenBank/DDBJ whole genome shotgun (WGS) entry which is preliminary data.</text>
</comment>
<dbReference type="RefSeq" id="WP_197919830.1">
    <property type="nucleotide sequence ID" value="NZ_CAWPTA010000006.1"/>
</dbReference>
<organism evidence="7 8">
    <name type="scientific">Aurantiacibacter sediminis</name>
    <dbReference type="NCBI Taxonomy" id="2793064"/>
    <lineage>
        <taxon>Bacteria</taxon>
        <taxon>Pseudomonadati</taxon>
        <taxon>Pseudomonadota</taxon>
        <taxon>Alphaproteobacteria</taxon>
        <taxon>Sphingomonadales</taxon>
        <taxon>Erythrobacteraceae</taxon>
        <taxon>Aurantiacibacter</taxon>
    </lineage>
</organism>
<dbReference type="Gene3D" id="1.20.1420.30">
    <property type="entry name" value="NCX, central ion-binding region"/>
    <property type="match status" value="1"/>
</dbReference>
<feature type="transmembrane region" description="Helical" evidence="5">
    <location>
        <begin position="176"/>
        <end position="195"/>
    </location>
</feature>
<comment type="subcellular location">
    <subcellularLocation>
        <location evidence="1">Membrane</location>
        <topology evidence="1">Multi-pass membrane protein</topology>
    </subcellularLocation>
</comment>
<feature type="transmembrane region" description="Helical" evidence="5">
    <location>
        <begin position="144"/>
        <end position="164"/>
    </location>
</feature>
<evidence type="ECO:0000313" key="7">
    <source>
        <dbReference type="EMBL" id="MBH5321138.1"/>
    </source>
</evidence>
<dbReference type="Pfam" id="PF01699">
    <property type="entry name" value="Na_Ca_ex"/>
    <property type="match status" value="2"/>
</dbReference>
<protein>
    <submittedName>
        <fullName evidence="7">Ionic transporter y4hA</fullName>
    </submittedName>
</protein>
<keyword evidence="8" id="KW-1185">Reference proteome</keyword>
<feature type="transmembrane region" description="Helical" evidence="5">
    <location>
        <begin position="251"/>
        <end position="273"/>
    </location>
</feature>
<feature type="transmembrane region" description="Helical" evidence="5">
    <location>
        <begin position="323"/>
        <end position="342"/>
    </location>
</feature>
<keyword evidence="3 5" id="KW-1133">Transmembrane helix</keyword>
<feature type="domain" description="Sodium/calcium exchanger membrane region" evidence="6">
    <location>
        <begin position="52"/>
        <end position="197"/>
    </location>
</feature>
<evidence type="ECO:0000256" key="5">
    <source>
        <dbReference type="SAM" id="Phobius"/>
    </source>
</evidence>
<accession>A0ABS0MZM6</accession>
<evidence type="ECO:0000256" key="2">
    <source>
        <dbReference type="ARBA" id="ARBA00022692"/>
    </source>
</evidence>
<sequence length="371" mass="38303">MAMTAQAEEAASGKIKIGLPWWTILFPIAGLLAGALGLPKLGGFWTPLLGGILIGAVLAAVHHAEVIAHKVGEPFGTLVLAVAVTVIEVSLIVSLMISQVANAETLARDTLVAAIMIIMAGMLGACFLVGGIKFREQHFTREGAMAGISTLAALAVLVLILPNFTANGSEASYSPSQLIFVGIVSLVLYLTFVLVQTVRHVAYFLPATPAAEKTSVDEPTARLAWSALAMLLVSLGAVILLAKGLSPTIEGALIAASLPLALMPILIAGMVLAPEGLAAVRAAQRDDLQSGINLSVGSALAAVGLTIPAVAFVSILFDLPLTLGVSPRDMTLLALTLFVAAVGMSRGRVTVLHGTVCLVIFATYLFTTMVP</sequence>